<evidence type="ECO:0000313" key="1">
    <source>
        <dbReference type="EMBL" id="MDC4241156.1"/>
    </source>
</evidence>
<evidence type="ECO:0000313" key="2">
    <source>
        <dbReference type="Proteomes" id="UP001141183"/>
    </source>
</evidence>
<comment type="caution">
    <text evidence="1">The sequence shown here is derived from an EMBL/GenBank/DDBJ whole genome shotgun (WGS) entry which is preliminary data.</text>
</comment>
<name>A0A9X3XM84_9CLOT</name>
<proteinExistence type="predicted"/>
<keyword evidence="2" id="KW-1185">Reference proteome</keyword>
<gene>
    <name evidence="1" type="ORF">NE398_13390</name>
</gene>
<dbReference type="AlphaFoldDB" id="A0A9X3XM84"/>
<dbReference type="Proteomes" id="UP001141183">
    <property type="component" value="Unassembled WGS sequence"/>
</dbReference>
<organism evidence="1 2">
    <name type="scientific">Clostridium tertium</name>
    <dbReference type="NCBI Taxonomy" id="1559"/>
    <lineage>
        <taxon>Bacteria</taxon>
        <taxon>Bacillati</taxon>
        <taxon>Bacillota</taxon>
        <taxon>Clostridia</taxon>
        <taxon>Eubacteriales</taxon>
        <taxon>Clostridiaceae</taxon>
        <taxon>Clostridium</taxon>
    </lineage>
</organism>
<accession>A0A9X3XM84</accession>
<reference evidence="1" key="1">
    <citation type="submission" date="2022-05" db="EMBL/GenBank/DDBJ databases">
        <title>Draft genome sequence of Clostridium tertium strain CP3 isolated from Peru.</title>
        <authorList>
            <person name="Hurtado R."/>
            <person name="Lima L."/>
            <person name="Sousa T."/>
            <person name="Jaiswal A.K."/>
            <person name="Tiwari S."/>
            <person name="Maturrano L."/>
            <person name="Brenig B."/>
            <person name="Azevedo V."/>
        </authorList>
    </citation>
    <scope>NUCLEOTIDE SEQUENCE</scope>
    <source>
        <strain evidence="1">CP3</strain>
    </source>
</reference>
<protein>
    <submittedName>
        <fullName evidence="1">Uncharacterized protein</fullName>
    </submittedName>
</protein>
<dbReference type="RefSeq" id="WP_272470482.1">
    <property type="nucleotide sequence ID" value="NZ_JAMRYU010000013.1"/>
</dbReference>
<sequence>MQNMIYEVAIDSSNDEEDITLEDDQAAIIGNNTQLNNTSGLNDTSDALNHSSCNSVDDAVAKVTTLSAAVNSMQTNIGSIIIGGEEEKYFYDRKVKPLLDELYFLSLSAQGISIAAQNLQSNAYAKKRQIKLPVDLTHEIVKEAYCVLDTLKKRNAIYRRAVENDIERCGDLPNDYKSCFDCLNEDDKYSENDSKKDEDCDED</sequence>
<dbReference type="EMBL" id="JAMRYU010000013">
    <property type="protein sequence ID" value="MDC4241156.1"/>
    <property type="molecule type" value="Genomic_DNA"/>
</dbReference>